<evidence type="ECO:0000256" key="1">
    <source>
        <dbReference type="SAM" id="MobiDB-lite"/>
    </source>
</evidence>
<sequence length="197" mass="22722">MDLDFLLTTVIYLVVLLFTHQFLKNNEINNPTYIDTTEIDFVIPKKNHNTQNNESQQLENSNQNTIENTSQSNEQNINNLIINQSEIDNIDNNSTDQFLKYLNLEENEKNENVQLITKEINTDNLVKNGINDTLLGKYFDNSHLDENSGDLVFEPVPTKNEDTSSNGLFADIKKLNDENVYDNVYAFDDFNCQYAPL</sequence>
<feature type="region of interest" description="Disordered" evidence="1">
    <location>
        <begin position="48"/>
        <end position="70"/>
    </location>
</feature>
<name>A0A6C0JCG1_9ZZZZ</name>
<evidence type="ECO:0000313" key="2">
    <source>
        <dbReference type="EMBL" id="QHU03322.1"/>
    </source>
</evidence>
<accession>A0A6C0JCG1</accession>
<protein>
    <submittedName>
        <fullName evidence="2">Uncharacterized protein</fullName>
    </submittedName>
</protein>
<dbReference type="EMBL" id="MN740374">
    <property type="protein sequence ID" value="QHU03322.1"/>
    <property type="molecule type" value="Genomic_DNA"/>
</dbReference>
<organism evidence="2">
    <name type="scientific">viral metagenome</name>
    <dbReference type="NCBI Taxonomy" id="1070528"/>
    <lineage>
        <taxon>unclassified sequences</taxon>
        <taxon>metagenomes</taxon>
        <taxon>organismal metagenomes</taxon>
    </lineage>
</organism>
<proteinExistence type="predicted"/>
<feature type="compositionally biased region" description="Low complexity" evidence="1">
    <location>
        <begin position="49"/>
        <end position="70"/>
    </location>
</feature>
<dbReference type="AlphaFoldDB" id="A0A6C0JCG1"/>
<reference evidence="2" key="1">
    <citation type="journal article" date="2020" name="Nature">
        <title>Giant virus diversity and host interactions through global metagenomics.</title>
        <authorList>
            <person name="Schulz F."/>
            <person name="Roux S."/>
            <person name="Paez-Espino D."/>
            <person name="Jungbluth S."/>
            <person name="Walsh D.A."/>
            <person name="Denef V.J."/>
            <person name="McMahon K.D."/>
            <person name="Konstantinidis K.T."/>
            <person name="Eloe-Fadrosh E.A."/>
            <person name="Kyrpides N.C."/>
            <person name="Woyke T."/>
        </authorList>
    </citation>
    <scope>NUCLEOTIDE SEQUENCE</scope>
    <source>
        <strain evidence="2">GVMAG-M-3300026093-6</strain>
    </source>
</reference>